<dbReference type="GO" id="GO:0005886">
    <property type="term" value="C:plasma membrane"/>
    <property type="evidence" value="ECO:0007669"/>
    <property type="project" value="UniProtKB-SubCell"/>
</dbReference>
<keyword evidence="9" id="KW-0444">Lipid biosynthesis</keyword>
<dbReference type="PATRIC" id="fig|1121338.3.peg.197"/>
<keyword evidence="12 18" id="KW-0548">Nucleotidyltransferase</keyword>
<feature type="transmembrane region" description="Helical" evidence="19">
    <location>
        <begin position="53"/>
        <end position="69"/>
    </location>
</feature>
<dbReference type="EC" id="2.7.7.41" evidence="6 18"/>
<feature type="transmembrane region" description="Helical" evidence="19">
    <location>
        <begin position="102"/>
        <end position="121"/>
    </location>
</feature>
<evidence type="ECO:0000256" key="14">
    <source>
        <dbReference type="ARBA" id="ARBA00023098"/>
    </source>
</evidence>
<evidence type="ECO:0000256" key="5">
    <source>
        <dbReference type="ARBA" id="ARBA00010185"/>
    </source>
</evidence>
<keyword evidence="16" id="KW-0594">Phospholipid biosynthesis</keyword>
<keyword evidence="11 18" id="KW-0812">Transmembrane</keyword>
<dbReference type="AlphaFoldDB" id="A0A151B7U3"/>
<evidence type="ECO:0000256" key="13">
    <source>
        <dbReference type="ARBA" id="ARBA00022989"/>
    </source>
</evidence>
<keyword evidence="8" id="KW-1003">Cell membrane</keyword>
<comment type="similarity">
    <text evidence="5 18">Belongs to the CDS family.</text>
</comment>
<keyword evidence="13 19" id="KW-1133">Transmembrane helix</keyword>
<comment type="pathway">
    <text evidence="3 18">Phospholipid metabolism; CDP-diacylglycerol biosynthesis; CDP-diacylglycerol from sn-glycerol 3-phosphate: step 3/3.</text>
</comment>
<protein>
    <recommendedName>
        <fullName evidence="7 18">Phosphatidate cytidylyltransferase</fullName>
        <ecNumber evidence="6 18">2.7.7.41</ecNumber>
    </recommendedName>
</protein>
<dbReference type="PANTHER" id="PTHR46382:SF1">
    <property type="entry name" value="PHOSPHATIDATE CYTIDYLYLTRANSFERASE"/>
    <property type="match status" value="1"/>
</dbReference>
<evidence type="ECO:0000256" key="18">
    <source>
        <dbReference type="RuleBase" id="RU003938"/>
    </source>
</evidence>
<reference evidence="20 21" key="1">
    <citation type="submission" date="2016-02" db="EMBL/GenBank/DDBJ databases">
        <title>Genome sequence of Clostridium tepidiprofundi DSM 19306.</title>
        <authorList>
            <person name="Poehlein A."/>
            <person name="Daniel R."/>
        </authorList>
    </citation>
    <scope>NUCLEOTIDE SEQUENCE [LARGE SCALE GENOMIC DNA]</scope>
    <source>
        <strain evidence="20 21">DSM 19306</strain>
    </source>
</reference>
<comment type="pathway">
    <text evidence="4">Lipid metabolism.</text>
</comment>
<proteinExistence type="inferred from homology"/>
<comment type="catalytic activity">
    <reaction evidence="1 18">
        <text>a 1,2-diacyl-sn-glycero-3-phosphate + CTP + H(+) = a CDP-1,2-diacyl-sn-glycerol + diphosphate</text>
        <dbReference type="Rhea" id="RHEA:16229"/>
        <dbReference type="ChEBI" id="CHEBI:15378"/>
        <dbReference type="ChEBI" id="CHEBI:33019"/>
        <dbReference type="ChEBI" id="CHEBI:37563"/>
        <dbReference type="ChEBI" id="CHEBI:58332"/>
        <dbReference type="ChEBI" id="CHEBI:58608"/>
        <dbReference type="EC" id="2.7.7.41"/>
    </reaction>
</comment>
<evidence type="ECO:0000256" key="4">
    <source>
        <dbReference type="ARBA" id="ARBA00005189"/>
    </source>
</evidence>
<evidence type="ECO:0000256" key="10">
    <source>
        <dbReference type="ARBA" id="ARBA00022679"/>
    </source>
</evidence>
<accession>A0A151B7U3</accession>
<feature type="transmembrane region" description="Helical" evidence="19">
    <location>
        <begin position="12"/>
        <end position="41"/>
    </location>
</feature>
<feature type="transmembrane region" description="Helical" evidence="19">
    <location>
        <begin position="198"/>
        <end position="217"/>
    </location>
</feature>
<keyword evidence="21" id="KW-1185">Reference proteome</keyword>
<feature type="transmembrane region" description="Helical" evidence="19">
    <location>
        <begin position="249"/>
        <end position="266"/>
    </location>
</feature>
<dbReference type="EMBL" id="LTBA01000001">
    <property type="protein sequence ID" value="KYH35802.1"/>
    <property type="molecule type" value="Genomic_DNA"/>
</dbReference>
<evidence type="ECO:0000256" key="8">
    <source>
        <dbReference type="ARBA" id="ARBA00022475"/>
    </source>
</evidence>
<evidence type="ECO:0000313" key="20">
    <source>
        <dbReference type="EMBL" id="KYH35802.1"/>
    </source>
</evidence>
<evidence type="ECO:0000256" key="16">
    <source>
        <dbReference type="ARBA" id="ARBA00023209"/>
    </source>
</evidence>
<dbReference type="GO" id="GO:0004605">
    <property type="term" value="F:phosphatidate cytidylyltransferase activity"/>
    <property type="evidence" value="ECO:0007669"/>
    <property type="project" value="UniProtKB-EC"/>
</dbReference>
<organism evidence="20 21">
    <name type="scientific">Clostridium tepidiprofundi DSM 19306</name>
    <dbReference type="NCBI Taxonomy" id="1121338"/>
    <lineage>
        <taxon>Bacteria</taxon>
        <taxon>Bacillati</taxon>
        <taxon>Bacillota</taxon>
        <taxon>Clostridia</taxon>
        <taxon>Eubacteriales</taxon>
        <taxon>Clostridiaceae</taxon>
        <taxon>Clostridium</taxon>
    </lineage>
</organism>
<dbReference type="STRING" id="1121338.CLTEP_01950"/>
<evidence type="ECO:0000256" key="1">
    <source>
        <dbReference type="ARBA" id="ARBA00001698"/>
    </source>
</evidence>
<feature type="transmembrane region" description="Helical" evidence="19">
    <location>
        <begin position="78"/>
        <end position="96"/>
    </location>
</feature>
<dbReference type="PANTHER" id="PTHR46382">
    <property type="entry name" value="PHOSPHATIDATE CYTIDYLYLTRANSFERASE"/>
    <property type="match status" value="1"/>
</dbReference>
<comment type="caution">
    <text evidence="20">The sequence shown here is derived from an EMBL/GenBank/DDBJ whole genome shotgun (WGS) entry which is preliminary data.</text>
</comment>
<dbReference type="Pfam" id="PF01148">
    <property type="entry name" value="CTP_transf_1"/>
    <property type="match status" value="1"/>
</dbReference>
<dbReference type="GO" id="GO:0016024">
    <property type="term" value="P:CDP-diacylglycerol biosynthetic process"/>
    <property type="evidence" value="ECO:0007669"/>
    <property type="project" value="UniProtKB-UniPathway"/>
</dbReference>
<feature type="transmembrane region" description="Helical" evidence="19">
    <location>
        <begin position="171"/>
        <end position="191"/>
    </location>
</feature>
<dbReference type="InterPro" id="IPR000374">
    <property type="entry name" value="PC_trans"/>
</dbReference>
<feature type="transmembrane region" description="Helical" evidence="19">
    <location>
        <begin position="133"/>
        <end position="151"/>
    </location>
</feature>
<evidence type="ECO:0000256" key="3">
    <source>
        <dbReference type="ARBA" id="ARBA00005119"/>
    </source>
</evidence>
<evidence type="ECO:0000256" key="15">
    <source>
        <dbReference type="ARBA" id="ARBA00023136"/>
    </source>
</evidence>
<dbReference type="PROSITE" id="PS01315">
    <property type="entry name" value="CDS"/>
    <property type="match status" value="1"/>
</dbReference>
<evidence type="ECO:0000256" key="6">
    <source>
        <dbReference type="ARBA" id="ARBA00012487"/>
    </source>
</evidence>
<keyword evidence="14" id="KW-0443">Lipid metabolism</keyword>
<evidence type="ECO:0000256" key="19">
    <source>
        <dbReference type="SAM" id="Phobius"/>
    </source>
</evidence>
<evidence type="ECO:0000256" key="2">
    <source>
        <dbReference type="ARBA" id="ARBA00004651"/>
    </source>
</evidence>
<keyword evidence="17" id="KW-1208">Phospholipid metabolism</keyword>
<gene>
    <name evidence="20" type="primary">cdsA</name>
    <name evidence="20" type="ORF">CLTEP_01950</name>
</gene>
<evidence type="ECO:0000256" key="9">
    <source>
        <dbReference type="ARBA" id="ARBA00022516"/>
    </source>
</evidence>
<evidence type="ECO:0000256" key="17">
    <source>
        <dbReference type="ARBA" id="ARBA00023264"/>
    </source>
</evidence>
<keyword evidence="15 19" id="KW-0472">Membrane</keyword>
<dbReference type="UniPathway" id="UPA00557">
    <property type="reaction ID" value="UER00614"/>
</dbReference>
<comment type="subcellular location">
    <subcellularLocation>
        <location evidence="2">Cell membrane</location>
        <topology evidence="2">Multi-pass membrane protein</topology>
    </subcellularLocation>
</comment>
<evidence type="ECO:0000256" key="12">
    <source>
        <dbReference type="ARBA" id="ARBA00022695"/>
    </source>
</evidence>
<evidence type="ECO:0000256" key="7">
    <source>
        <dbReference type="ARBA" id="ARBA00019373"/>
    </source>
</evidence>
<dbReference type="Proteomes" id="UP000075531">
    <property type="component" value="Unassembled WGS sequence"/>
</dbReference>
<sequence>MFSVNKRYLGAILVAPFLIFLYIGGMYLKILTLILSLIGLYEFYSAVNTKNTHIFDILGYVFCIIYYWGLRNTFKIDLLVYEIAALALISFCITVINNKFNFLDVSTTVLGFIYVPVFLSFITLTESTKYGHVLVWIIFISSWMCDTSAYYFGRFLGKRKLCPNISPNKTIAGAIGGLFGSTVACMVYGIAIRSSVQIPLYHFVIIGLLGGILGQFGDLTASSIKRTVKIKDFGNIIPGHGGILDRFDSILFTSFLVYYYISFILGL</sequence>
<name>A0A151B7U3_9CLOT</name>
<evidence type="ECO:0000256" key="11">
    <source>
        <dbReference type="ARBA" id="ARBA00022692"/>
    </source>
</evidence>
<evidence type="ECO:0000313" key="21">
    <source>
        <dbReference type="Proteomes" id="UP000075531"/>
    </source>
</evidence>
<keyword evidence="10 18" id="KW-0808">Transferase</keyword>